<dbReference type="Pfam" id="PF01553">
    <property type="entry name" value="Acyltransferase"/>
    <property type="match status" value="1"/>
</dbReference>
<reference evidence="5" key="1">
    <citation type="submission" date="2022-12" db="EMBL/GenBank/DDBJ databases">
        <title>Reference genome sequencing for broad-spectrum identification of bacterial and archaeal isolates by mass spectrometry.</title>
        <authorList>
            <person name="Sekiguchi Y."/>
            <person name="Tourlousse D.M."/>
        </authorList>
    </citation>
    <scope>NUCLEOTIDE SEQUENCE</scope>
    <source>
        <strain evidence="5">10succ1</strain>
    </source>
</reference>
<evidence type="ECO:0000313" key="5">
    <source>
        <dbReference type="EMBL" id="GLI58100.1"/>
    </source>
</evidence>
<dbReference type="AlphaFoldDB" id="A0A9W6LQ66"/>
<accession>A0A9W6LQ66</accession>
<dbReference type="PANTHER" id="PTHR43272">
    <property type="entry name" value="LONG-CHAIN-FATTY-ACID--COA LIGASE"/>
    <property type="match status" value="1"/>
</dbReference>
<gene>
    <name evidence="5" type="ORF">PM10SUCC1_36140</name>
</gene>
<comment type="caution">
    <text evidence="5">The sequence shown here is derived from an EMBL/GenBank/DDBJ whole genome shotgun (WGS) entry which is preliminary data.</text>
</comment>
<evidence type="ECO:0000256" key="3">
    <source>
        <dbReference type="ARBA" id="ARBA00024484"/>
    </source>
</evidence>
<feature type="domain" description="Carrier" evidence="4">
    <location>
        <begin position="518"/>
        <end position="594"/>
    </location>
</feature>
<dbReference type="PANTHER" id="PTHR43272:SF52">
    <property type="entry name" value="AMP-DEPENDENT SYNTHETASE_LIGASE DOMAIN-CONTAINING PROTEIN"/>
    <property type="match status" value="1"/>
</dbReference>
<dbReference type="Pfam" id="PF23562">
    <property type="entry name" value="AMP-binding_C_3"/>
    <property type="match status" value="1"/>
</dbReference>
<organism evidence="5 6">
    <name type="scientific">Propionigenium maris DSM 9537</name>
    <dbReference type="NCBI Taxonomy" id="1123000"/>
    <lineage>
        <taxon>Bacteria</taxon>
        <taxon>Fusobacteriati</taxon>
        <taxon>Fusobacteriota</taxon>
        <taxon>Fusobacteriia</taxon>
        <taxon>Fusobacteriales</taxon>
        <taxon>Fusobacteriaceae</taxon>
        <taxon>Propionigenium</taxon>
    </lineage>
</organism>
<dbReference type="PROSITE" id="PS00455">
    <property type="entry name" value="AMP_BINDING"/>
    <property type="match status" value="1"/>
</dbReference>
<dbReference type="CDD" id="cd07989">
    <property type="entry name" value="LPLAT_AGPAT-like"/>
    <property type="match status" value="1"/>
</dbReference>
<dbReference type="GO" id="GO:0031177">
    <property type="term" value="F:phosphopantetheine binding"/>
    <property type="evidence" value="ECO:0007669"/>
    <property type="project" value="InterPro"/>
</dbReference>
<dbReference type="GO" id="GO:0016746">
    <property type="term" value="F:acyltransferase activity"/>
    <property type="evidence" value="ECO:0007669"/>
    <property type="project" value="InterPro"/>
</dbReference>
<dbReference type="InterPro" id="IPR020845">
    <property type="entry name" value="AMP-binding_CS"/>
</dbReference>
<dbReference type="InterPro" id="IPR002123">
    <property type="entry name" value="Plipid/glycerol_acylTrfase"/>
</dbReference>
<dbReference type="InterPro" id="IPR042099">
    <property type="entry name" value="ANL_N_sf"/>
</dbReference>
<dbReference type="Pfam" id="PF00550">
    <property type="entry name" value="PP-binding"/>
    <property type="match status" value="1"/>
</dbReference>
<dbReference type="EMBL" id="BSDY01000034">
    <property type="protein sequence ID" value="GLI58100.1"/>
    <property type="molecule type" value="Genomic_DNA"/>
</dbReference>
<dbReference type="RefSeq" id="WP_281837775.1">
    <property type="nucleotide sequence ID" value="NZ_BSDY01000034.1"/>
</dbReference>
<dbReference type="Pfam" id="PF00501">
    <property type="entry name" value="AMP-binding"/>
    <property type="match status" value="1"/>
</dbReference>
<keyword evidence="1" id="KW-0596">Phosphopantetheine</keyword>
<protein>
    <submittedName>
        <fullName evidence="5">Long-chain-fatty-acid--CoA ligase</fullName>
    </submittedName>
</protein>
<dbReference type="InterPro" id="IPR020806">
    <property type="entry name" value="PKS_PP-bd"/>
</dbReference>
<dbReference type="InterPro" id="IPR000873">
    <property type="entry name" value="AMP-dep_synth/lig_dom"/>
</dbReference>
<dbReference type="PROSITE" id="PS50075">
    <property type="entry name" value="CARRIER"/>
    <property type="match status" value="1"/>
</dbReference>
<dbReference type="SMART" id="SM00563">
    <property type="entry name" value="PlsC"/>
    <property type="match status" value="1"/>
</dbReference>
<keyword evidence="2" id="KW-0597">Phosphoprotein</keyword>
<comment type="catalytic activity">
    <reaction evidence="3">
        <text>a long-chain fatty acid + ATP + CoA = a long-chain fatty acyl-CoA + AMP + diphosphate</text>
        <dbReference type="Rhea" id="RHEA:15421"/>
        <dbReference type="ChEBI" id="CHEBI:30616"/>
        <dbReference type="ChEBI" id="CHEBI:33019"/>
        <dbReference type="ChEBI" id="CHEBI:57287"/>
        <dbReference type="ChEBI" id="CHEBI:57560"/>
        <dbReference type="ChEBI" id="CHEBI:83139"/>
        <dbReference type="ChEBI" id="CHEBI:456215"/>
        <dbReference type="EC" id="6.2.1.3"/>
    </reaction>
    <physiologicalReaction direction="left-to-right" evidence="3">
        <dbReference type="Rhea" id="RHEA:15422"/>
    </physiologicalReaction>
</comment>
<keyword evidence="5" id="KW-0436">Ligase</keyword>
<evidence type="ECO:0000313" key="6">
    <source>
        <dbReference type="Proteomes" id="UP001144471"/>
    </source>
</evidence>
<dbReference type="SUPFAM" id="SSF56801">
    <property type="entry name" value="Acetyl-CoA synthetase-like"/>
    <property type="match status" value="1"/>
</dbReference>
<dbReference type="GO" id="GO:0016020">
    <property type="term" value="C:membrane"/>
    <property type="evidence" value="ECO:0007669"/>
    <property type="project" value="TreeGrafter"/>
</dbReference>
<dbReference type="Gene3D" id="1.10.1200.10">
    <property type="entry name" value="ACP-like"/>
    <property type="match status" value="1"/>
</dbReference>
<evidence type="ECO:0000256" key="1">
    <source>
        <dbReference type="ARBA" id="ARBA00022450"/>
    </source>
</evidence>
<sequence length="817" mass="91898">MKFVTDFRKTAIKYDGSDISYKDTIKWSKSFGEKLDLEREDRVIIFMENRPELLYSFLAVWDKKGTCVCLDESFDSESLEYYLRDADAKYILTSRKNEEVTRRAIEDTGVSLEVVVADDIEDTYEGEVDYLEHPERDAVALMLYTSGTTGDPKGVMLTYDNILVNVEGLDKYDVYKSTDSILAILPMHHIFPLLGAGIIPLSKGATVVFLKEMSKAAIGECLKNNGITMIIGVPRLYEMFHKGIMDKINSNKVARTLFSLCERFQNLSLSRKIFKKVHEGFGGNIRYFVSGGSKLEPQVAKDFLTLGIEVLEGYGMTETAPMMTFTPGGEVLPGSAGIVLPGTELKIADDGEILSKGRHVMKGYFKRPEATAETVRDGWIHTGDLGELRNGKLFVTGRKKEMIVLSNGKNINPLEIEAFIMKNTNLIQEMAVTEYNNLLTAVVYPNFQAVKDEGVTNIRETLKWGVVDKYNNGAPAYRKILAIEVVGEELPKTKLGKVRRFMLPDFLDGMNREEVEIEEPEFEEYRVLSDYLKSVKGRGVAPNAHLELDLGLDSLELVELLSYLESTFGVDANEELLLEHSTVEKLARYLEEHSNEIVDTGVNWGEILHKEIEVELPKSNKLGILAKVLLKPVFKLYLKHSKSGVEHVSDSPVIFAGNHQSVADGAILNEALPNDVLKNSYYMAKVKHFDSPKMKRIADNTNVLVVDINKNLAETLQTLAHVLNSGKNVVIFPEGVRSREGRMGEFKKSFAILSKELNVPVVPFGIRGAYEAFPTGTKLPKSGRVEIKFFDRILPENMSYEEVVEKTRDRIKEWVEK</sequence>
<name>A0A9W6LQ66_9FUSO</name>
<dbReference type="Gene3D" id="3.30.300.30">
    <property type="match status" value="1"/>
</dbReference>
<proteinExistence type="predicted"/>
<dbReference type="InterPro" id="IPR045851">
    <property type="entry name" value="AMP-bd_C_sf"/>
</dbReference>
<dbReference type="InterPro" id="IPR009081">
    <property type="entry name" value="PP-bd_ACP"/>
</dbReference>
<dbReference type="Proteomes" id="UP001144471">
    <property type="component" value="Unassembled WGS sequence"/>
</dbReference>
<dbReference type="SMART" id="SM00823">
    <property type="entry name" value="PKS_PP"/>
    <property type="match status" value="1"/>
</dbReference>
<dbReference type="Gene3D" id="3.40.50.12780">
    <property type="entry name" value="N-terminal domain of ligase-like"/>
    <property type="match status" value="1"/>
</dbReference>
<evidence type="ECO:0000259" key="4">
    <source>
        <dbReference type="PROSITE" id="PS50075"/>
    </source>
</evidence>
<evidence type="ECO:0000256" key="2">
    <source>
        <dbReference type="ARBA" id="ARBA00022553"/>
    </source>
</evidence>
<dbReference type="SUPFAM" id="SSF69593">
    <property type="entry name" value="Glycerol-3-phosphate (1)-acyltransferase"/>
    <property type="match status" value="1"/>
</dbReference>
<dbReference type="SUPFAM" id="SSF47336">
    <property type="entry name" value="ACP-like"/>
    <property type="match status" value="1"/>
</dbReference>
<keyword evidence="6" id="KW-1185">Reference proteome</keyword>
<dbReference type="GO" id="GO:0004467">
    <property type="term" value="F:long-chain fatty acid-CoA ligase activity"/>
    <property type="evidence" value="ECO:0007669"/>
    <property type="project" value="UniProtKB-EC"/>
</dbReference>
<dbReference type="InterPro" id="IPR036736">
    <property type="entry name" value="ACP-like_sf"/>
</dbReference>